<reference evidence="1 2" key="1">
    <citation type="submission" date="2020-04" db="EMBL/GenBank/DDBJ databases">
        <title>The Whole Genome Analysis of High salt-tolerant Sphingobium yanoikuyae YC-XJ2 with Aryl organophosphorus flame retardants (aryl-OPFRs)-degrading capacity and characteristics of Related phosphotriesterase.</title>
        <authorList>
            <person name="Li X."/>
        </authorList>
    </citation>
    <scope>NUCLEOTIDE SEQUENCE [LARGE SCALE GENOMIC DNA]</scope>
    <source>
        <strain evidence="1 2">YC-XJ2</strain>
    </source>
</reference>
<gene>
    <name evidence="1" type="ORF">HH800_02495</name>
</gene>
<name>A0A6M4G1P1_SPHYA</name>
<dbReference type="RefSeq" id="WP_169860092.1">
    <property type="nucleotide sequence ID" value="NZ_CP053021.1"/>
</dbReference>
<organism evidence="1 2">
    <name type="scientific">Sphingobium yanoikuyae</name>
    <name type="common">Sphingomonas yanoikuyae</name>
    <dbReference type="NCBI Taxonomy" id="13690"/>
    <lineage>
        <taxon>Bacteria</taxon>
        <taxon>Pseudomonadati</taxon>
        <taxon>Pseudomonadota</taxon>
        <taxon>Alphaproteobacteria</taxon>
        <taxon>Sphingomonadales</taxon>
        <taxon>Sphingomonadaceae</taxon>
        <taxon>Sphingobium</taxon>
    </lineage>
</organism>
<proteinExistence type="predicted"/>
<protein>
    <submittedName>
        <fullName evidence="1">Uncharacterized protein</fullName>
    </submittedName>
</protein>
<dbReference type="Proteomes" id="UP000502611">
    <property type="component" value="Chromosome"/>
</dbReference>
<evidence type="ECO:0000313" key="1">
    <source>
        <dbReference type="EMBL" id="QJR01168.1"/>
    </source>
</evidence>
<sequence>MTIAENESLRAQIAAHLMGYGMRPVPDKLIRDIIGAIEQAQSDAFECMAYDAHCPSMTVRFQVPEGFPLAGGIFRVQRVRTATPEDTARLAHLPDAPEAI</sequence>
<dbReference type="EMBL" id="CP053021">
    <property type="protein sequence ID" value="QJR01168.1"/>
    <property type="molecule type" value="Genomic_DNA"/>
</dbReference>
<evidence type="ECO:0000313" key="2">
    <source>
        <dbReference type="Proteomes" id="UP000502611"/>
    </source>
</evidence>
<dbReference type="AlphaFoldDB" id="A0A6M4G1P1"/>
<accession>A0A6M4G1P1</accession>